<accession>A0A2P5BU72</accession>
<protein>
    <submittedName>
        <fullName evidence="1">Uncharacterized protein</fullName>
    </submittedName>
</protein>
<comment type="caution">
    <text evidence="1">The sequence shown here is derived from an EMBL/GenBank/DDBJ whole genome shotgun (WGS) entry which is preliminary data.</text>
</comment>
<dbReference type="InParanoid" id="A0A2P5BU72"/>
<sequence length="73" mass="8082">LQFVVCLSSSPPQSPRGHSRNWEPIPFLLPQTRTKSVTIAITRSSARLCHRFTPMSKLTHATTGAINAIDSHE</sequence>
<feature type="non-terminal residue" evidence="1">
    <location>
        <position position="1"/>
    </location>
</feature>
<reference evidence="2" key="1">
    <citation type="submission" date="2016-06" db="EMBL/GenBank/DDBJ databases">
        <title>Parallel loss of symbiosis genes in relatives of nitrogen-fixing non-legume Parasponia.</title>
        <authorList>
            <person name="Van Velzen R."/>
            <person name="Holmer R."/>
            <person name="Bu F."/>
            <person name="Rutten L."/>
            <person name="Van Zeijl A."/>
            <person name="Liu W."/>
            <person name="Santuari L."/>
            <person name="Cao Q."/>
            <person name="Sharma T."/>
            <person name="Shen D."/>
            <person name="Roswanjaya Y."/>
            <person name="Wardhani T."/>
            <person name="Kalhor M.S."/>
            <person name="Jansen J."/>
            <person name="Van den Hoogen J."/>
            <person name="Gungor B."/>
            <person name="Hartog M."/>
            <person name="Hontelez J."/>
            <person name="Verver J."/>
            <person name="Yang W.-C."/>
            <person name="Schijlen E."/>
            <person name="Repin R."/>
            <person name="Schilthuizen M."/>
            <person name="Schranz E."/>
            <person name="Heidstra R."/>
            <person name="Miyata K."/>
            <person name="Fedorova E."/>
            <person name="Kohlen W."/>
            <person name="Bisseling T."/>
            <person name="Smit S."/>
            <person name="Geurts R."/>
        </authorList>
    </citation>
    <scope>NUCLEOTIDE SEQUENCE [LARGE SCALE GENOMIC DNA]</scope>
    <source>
        <strain evidence="2">cv. RG33-2</strain>
    </source>
</reference>
<name>A0A2P5BU72_TREOI</name>
<organism evidence="1 2">
    <name type="scientific">Trema orientale</name>
    <name type="common">Charcoal tree</name>
    <name type="synonym">Celtis orientalis</name>
    <dbReference type="NCBI Taxonomy" id="63057"/>
    <lineage>
        <taxon>Eukaryota</taxon>
        <taxon>Viridiplantae</taxon>
        <taxon>Streptophyta</taxon>
        <taxon>Embryophyta</taxon>
        <taxon>Tracheophyta</taxon>
        <taxon>Spermatophyta</taxon>
        <taxon>Magnoliopsida</taxon>
        <taxon>eudicotyledons</taxon>
        <taxon>Gunneridae</taxon>
        <taxon>Pentapetalae</taxon>
        <taxon>rosids</taxon>
        <taxon>fabids</taxon>
        <taxon>Rosales</taxon>
        <taxon>Cannabaceae</taxon>
        <taxon>Trema</taxon>
    </lineage>
</organism>
<evidence type="ECO:0000313" key="1">
    <source>
        <dbReference type="EMBL" id="PON52333.1"/>
    </source>
</evidence>
<dbReference type="EMBL" id="JXTC01000461">
    <property type="protein sequence ID" value="PON52333.1"/>
    <property type="molecule type" value="Genomic_DNA"/>
</dbReference>
<evidence type="ECO:0000313" key="2">
    <source>
        <dbReference type="Proteomes" id="UP000237000"/>
    </source>
</evidence>
<gene>
    <name evidence="1" type="ORF">TorRG33x02_308610</name>
</gene>
<dbReference type="Proteomes" id="UP000237000">
    <property type="component" value="Unassembled WGS sequence"/>
</dbReference>
<proteinExistence type="predicted"/>
<dbReference type="AlphaFoldDB" id="A0A2P5BU72"/>
<keyword evidence="2" id="KW-1185">Reference proteome</keyword>